<keyword evidence="2 5" id="KW-0812">Transmembrane</keyword>
<dbReference type="InterPro" id="IPR006603">
    <property type="entry name" value="PQ-loop_rpt"/>
</dbReference>
<dbReference type="PANTHER" id="PTHR16201:SF44">
    <property type="entry name" value="SEVEN TRANSMEMBRANE PROTEIN 1"/>
    <property type="match status" value="1"/>
</dbReference>
<organism evidence="6 7">
    <name type="scientific">Olpidium bornovanus</name>
    <dbReference type="NCBI Taxonomy" id="278681"/>
    <lineage>
        <taxon>Eukaryota</taxon>
        <taxon>Fungi</taxon>
        <taxon>Fungi incertae sedis</taxon>
        <taxon>Olpidiomycota</taxon>
        <taxon>Olpidiomycotina</taxon>
        <taxon>Olpidiomycetes</taxon>
        <taxon>Olpidiales</taxon>
        <taxon>Olpidiaceae</taxon>
        <taxon>Olpidium</taxon>
    </lineage>
</organism>
<evidence type="ECO:0000256" key="2">
    <source>
        <dbReference type="ARBA" id="ARBA00022692"/>
    </source>
</evidence>
<reference evidence="6 7" key="1">
    <citation type="journal article" name="Sci. Rep.">
        <title>Genome-scale phylogenetic analyses confirm Olpidium as the closest living zoosporic fungus to the non-flagellated, terrestrial fungi.</title>
        <authorList>
            <person name="Chang Y."/>
            <person name="Rochon D."/>
            <person name="Sekimoto S."/>
            <person name="Wang Y."/>
            <person name="Chovatia M."/>
            <person name="Sandor L."/>
            <person name="Salamov A."/>
            <person name="Grigoriev I.V."/>
            <person name="Stajich J.E."/>
            <person name="Spatafora J.W."/>
        </authorList>
    </citation>
    <scope>NUCLEOTIDE SEQUENCE [LARGE SCALE GENOMIC DNA]</scope>
    <source>
        <strain evidence="6">S191</strain>
    </source>
</reference>
<name>A0A8H7ZT78_9FUNG</name>
<feature type="transmembrane region" description="Helical" evidence="5">
    <location>
        <begin position="274"/>
        <end position="295"/>
    </location>
</feature>
<accession>A0A8H7ZT78</accession>
<dbReference type="GO" id="GO:0016020">
    <property type="term" value="C:membrane"/>
    <property type="evidence" value="ECO:0007669"/>
    <property type="project" value="UniProtKB-SubCell"/>
</dbReference>
<dbReference type="InterPro" id="IPR051415">
    <property type="entry name" value="LAAT-1"/>
</dbReference>
<dbReference type="SMART" id="SM00679">
    <property type="entry name" value="CTNS"/>
    <property type="match status" value="1"/>
</dbReference>
<feature type="transmembrane region" description="Helical" evidence="5">
    <location>
        <begin position="130"/>
        <end position="148"/>
    </location>
</feature>
<proteinExistence type="predicted"/>
<comment type="subcellular location">
    <subcellularLocation>
        <location evidence="1">Membrane</location>
        <topology evidence="1">Multi-pass membrane protein</topology>
    </subcellularLocation>
</comment>
<dbReference type="OrthoDB" id="8048523at2759"/>
<evidence type="ECO:0000313" key="7">
    <source>
        <dbReference type="Proteomes" id="UP000673691"/>
    </source>
</evidence>
<dbReference type="Gene3D" id="1.20.1280.290">
    <property type="match status" value="1"/>
</dbReference>
<dbReference type="EMBL" id="JAEFCI010007704">
    <property type="protein sequence ID" value="KAG5458926.1"/>
    <property type="molecule type" value="Genomic_DNA"/>
</dbReference>
<protein>
    <submittedName>
        <fullName evidence="6">PQ loop repeat-domain-containing protein</fullName>
    </submittedName>
</protein>
<feature type="transmembrane region" description="Helical" evidence="5">
    <location>
        <begin position="231"/>
        <end position="254"/>
    </location>
</feature>
<keyword evidence="3 5" id="KW-1133">Transmembrane helix</keyword>
<evidence type="ECO:0000313" key="6">
    <source>
        <dbReference type="EMBL" id="KAG5458926.1"/>
    </source>
</evidence>
<evidence type="ECO:0000256" key="4">
    <source>
        <dbReference type="ARBA" id="ARBA00023136"/>
    </source>
</evidence>
<evidence type="ECO:0000256" key="3">
    <source>
        <dbReference type="ARBA" id="ARBA00022989"/>
    </source>
</evidence>
<dbReference type="Pfam" id="PF04193">
    <property type="entry name" value="PQ-loop"/>
    <property type="match status" value="1"/>
</dbReference>
<evidence type="ECO:0000256" key="1">
    <source>
        <dbReference type="ARBA" id="ARBA00004141"/>
    </source>
</evidence>
<dbReference type="AlphaFoldDB" id="A0A8H7ZT78"/>
<keyword evidence="4 5" id="KW-0472">Membrane</keyword>
<feature type="transmembrane region" description="Helical" evidence="5">
    <location>
        <begin position="194"/>
        <end position="210"/>
    </location>
</feature>
<dbReference type="PANTHER" id="PTHR16201">
    <property type="entry name" value="SEVEN TRANSMEMBRANE PROTEIN 1-RELATED"/>
    <property type="match status" value="1"/>
</dbReference>
<comment type="caution">
    <text evidence="6">The sequence shown here is derived from an EMBL/GenBank/DDBJ whole genome shotgun (WGS) entry which is preliminary data.</text>
</comment>
<gene>
    <name evidence="6" type="ORF">BJ554DRAFT_763</name>
</gene>
<keyword evidence="7" id="KW-1185">Reference proteome</keyword>
<sequence length="321" mass="35468">MLGLALYYTFADIGLIVQVYYYRRCKRTAWEEVLIEDGCHSYRVPVPRCSDHAAEYRNSPVRYDGVCVTPPDVQVTAAAEADVSFSGPGVLHHQQQQQHHRHHRHHLNCRSVSQTNEEPRPKRRCVPYEVVYGVVGFFIGCLLLLGFVRTGFGPAGGKAKDGGTYLGNFFHAVASVAATGPRSAALPDGNNVDPLAQILGWVSAALYVGSRVPQMMKNFRSNTCEGLSFSMFAMAVMGNVTYTLSILILLPAISAGEFNGSENVKTYITETLPWLAGSAGTLVFDFIILTQFFLYRRKPTAPADEEQNETTRLLRDGGRQL</sequence>
<dbReference type="Proteomes" id="UP000673691">
    <property type="component" value="Unassembled WGS sequence"/>
</dbReference>
<feature type="transmembrane region" description="Helical" evidence="5">
    <location>
        <begin position="6"/>
        <end position="22"/>
    </location>
</feature>
<evidence type="ECO:0000256" key="5">
    <source>
        <dbReference type="SAM" id="Phobius"/>
    </source>
</evidence>